<comment type="caution">
    <text evidence="2">The sequence shown here is derived from an EMBL/GenBank/DDBJ whole genome shotgun (WGS) entry which is preliminary data.</text>
</comment>
<protein>
    <recommendedName>
        <fullName evidence="1">Methyltransferase domain-containing protein</fullName>
    </recommendedName>
</protein>
<name>A0A4S8RH21_9HELO</name>
<feature type="domain" description="Methyltransferase" evidence="1">
    <location>
        <begin position="46"/>
        <end position="146"/>
    </location>
</feature>
<evidence type="ECO:0000313" key="3">
    <source>
        <dbReference type="Proteomes" id="UP000308671"/>
    </source>
</evidence>
<dbReference type="EMBL" id="PQXL01000001">
    <property type="protein sequence ID" value="THV55985.1"/>
    <property type="molecule type" value="Genomic_DNA"/>
</dbReference>
<dbReference type="CDD" id="cd02440">
    <property type="entry name" value="AdoMet_MTases"/>
    <property type="match status" value="1"/>
</dbReference>
<accession>A0A4S8RH21</accession>
<evidence type="ECO:0000313" key="2">
    <source>
        <dbReference type="EMBL" id="THV55985.1"/>
    </source>
</evidence>
<organism evidence="2 3">
    <name type="scientific">Botrytis galanthina</name>
    <dbReference type="NCBI Taxonomy" id="278940"/>
    <lineage>
        <taxon>Eukaryota</taxon>
        <taxon>Fungi</taxon>
        <taxon>Dikarya</taxon>
        <taxon>Ascomycota</taxon>
        <taxon>Pezizomycotina</taxon>
        <taxon>Leotiomycetes</taxon>
        <taxon>Helotiales</taxon>
        <taxon>Sclerotiniaceae</taxon>
        <taxon>Botrytis</taxon>
    </lineage>
</organism>
<dbReference type="SUPFAM" id="SSF53335">
    <property type="entry name" value="S-adenosyl-L-methionine-dependent methyltransferases"/>
    <property type="match status" value="1"/>
</dbReference>
<dbReference type="InterPro" id="IPR041698">
    <property type="entry name" value="Methyltransf_25"/>
</dbReference>
<dbReference type="InterPro" id="IPR029063">
    <property type="entry name" value="SAM-dependent_MTases_sf"/>
</dbReference>
<dbReference type="OrthoDB" id="3647at2759"/>
<reference evidence="2 3" key="1">
    <citation type="submission" date="2017-12" db="EMBL/GenBank/DDBJ databases">
        <title>Comparative genomics of Botrytis spp.</title>
        <authorList>
            <person name="Valero-Jimenez C.A."/>
            <person name="Tapia P."/>
            <person name="Veloso J."/>
            <person name="Silva-Moreno E."/>
            <person name="Staats M."/>
            <person name="Valdes J.H."/>
            <person name="Van Kan J.A.L."/>
        </authorList>
    </citation>
    <scope>NUCLEOTIDE SEQUENCE [LARGE SCALE GENOMIC DNA]</scope>
    <source>
        <strain evidence="2 3">MUCL435</strain>
    </source>
</reference>
<sequence>MSGYQTLKAEYNNQAHGYDDIASLPSGILETQLLASALGDCTGLKVLDLGGGSGLRARQVLDAGAESVDLVDITPGMLQAGQEIEASLGRDKIKWLEADLTQPLGNLLEDKQYDLVMANWVFDHAPSEKALEQMWANVVANLKPGGRFVGVRSGDPRGIVPTTGKYGLRYKDIEDIPGGVKMRYVLELESPLEFEATLMEASYSGSTKMHEAFGLEDIRTERPEDTEVVKKDPQYWRMFLENPGFAVVSARKRRDG</sequence>
<dbReference type="Proteomes" id="UP000308671">
    <property type="component" value="Unassembled WGS sequence"/>
</dbReference>
<gene>
    <name evidence="2" type="ORF">BGAL_0001g00470</name>
</gene>
<evidence type="ECO:0000259" key="1">
    <source>
        <dbReference type="Pfam" id="PF13649"/>
    </source>
</evidence>
<dbReference type="Pfam" id="PF13649">
    <property type="entry name" value="Methyltransf_25"/>
    <property type="match status" value="1"/>
</dbReference>
<dbReference type="PANTHER" id="PTHR43591">
    <property type="entry name" value="METHYLTRANSFERASE"/>
    <property type="match status" value="1"/>
</dbReference>
<keyword evidence="3" id="KW-1185">Reference proteome</keyword>
<dbReference type="AlphaFoldDB" id="A0A4S8RH21"/>
<proteinExistence type="predicted"/>
<dbReference type="Gene3D" id="3.40.50.150">
    <property type="entry name" value="Vaccinia Virus protein VP39"/>
    <property type="match status" value="1"/>
</dbReference>